<dbReference type="GO" id="GO:0016020">
    <property type="term" value="C:membrane"/>
    <property type="evidence" value="ECO:0007669"/>
    <property type="project" value="GOC"/>
</dbReference>
<evidence type="ECO:0000256" key="6">
    <source>
        <dbReference type="ARBA" id="ARBA00023098"/>
    </source>
</evidence>
<evidence type="ECO:0000256" key="3">
    <source>
        <dbReference type="ARBA" id="ARBA00022490"/>
    </source>
</evidence>
<dbReference type="EC" id="4.2.1.59" evidence="2"/>
<evidence type="ECO:0000256" key="7">
    <source>
        <dbReference type="ARBA" id="ARBA00023239"/>
    </source>
</evidence>
<dbReference type="NCBIfam" id="NF000582">
    <property type="entry name" value="PRK00006.1"/>
    <property type="match status" value="1"/>
</dbReference>
<dbReference type="AlphaFoldDB" id="E6PG95"/>
<dbReference type="InterPro" id="IPR013114">
    <property type="entry name" value="FabA_FabZ"/>
</dbReference>
<dbReference type="FunFam" id="3.10.129.10:FF:000001">
    <property type="entry name" value="3-hydroxyacyl-[acyl-carrier-protein] dehydratase FabZ"/>
    <property type="match status" value="1"/>
</dbReference>
<name>E6PG95_9ZZZZ</name>
<dbReference type="GO" id="GO:0009245">
    <property type="term" value="P:lipid A biosynthetic process"/>
    <property type="evidence" value="ECO:0007669"/>
    <property type="project" value="UniProtKB-KW"/>
</dbReference>
<dbReference type="CDD" id="cd01288">
    <property type="entry name" value="FabZ"/>
    <property type="match status" value="1"/>
</dbReference>
<comment type="function">
    <text evidence="8">Involved in unsaturated fatty acids biosynthesis. Catalyzes the dehydration of short chain beta-hydroxyacyl-ACPs and long chain saturated and unsaturated beta-hydroxyacyl-ACPs.</text>
</comment>
<dbReference type="Pfam" id="PF07977">
    <property type="entry name" value="FabA"/>
    <property type="match status" value="1"/>
</dbReference>
<keyword evidence="4" id="KW-0444">Lipid biosynthesis</keyword>
<keyword evidence="5" id="KW-0441">Lipid A biosynthesis</keyword>
<proteinExistence type="inferred from homology"/>
<dbReference type="InterPro" id="IPR010084">
    <property type="entry name" value="FabZ"/>
</dbReference>
<dbReference type="NCBIfam" id="TIGR01750">
    <property type="entry name" value="fabZ"/>
    <property type="match status" value="1"/>
</dbReference>
<keyword evidence="3" id="KW-0963">Cytoplasm</keyword>
<comment type="subcellular location">
    <subcellularLocation>
        <location evidence="1">Cytoplasm</location>
    </subcellularLocation>
</comment>
<dbReference type="SUPFAM" id="SSF54637">
    <property type="entry name" value="Thioesterase/thiol ester dehydrase-isomerase"/>
    <property type="match status" value="1"/>
</dbReference>
<dbReference type="PANTHER" id="PTHR30272">
    <property type="entry name" value="3-HYDROXYACYL-[ACYL-CARRIER-PROTEIN] DEHYDRATASE"/>
    <property type="match status" value="1"/>
</dbReference>
<evidence type="ECO:0000313" key="9">
    <source>
        <dbReference type="EMBL" id="CBH75483.1"/>
    </source>
</evidence>
<dbReference type="InterPro" id="IPR029069">
    <property type="entry name" value="HotDog_dom_sf"/>
</dbReference>
<dbReference type="GO" id="GO:0005737">
    <property type="term" value="C:cytoplasm"/>
    <property type="evidence" value="ECO:0007669"/>
    <property type="project" value="UniProtKB-SubCell"/>
</dbReference>
<reference evidence="9" key="1">
    <citation type="submission" date="2009-10" db="EMBL/GenBank/DDBJ databases">
        <title>Diversity of trophic interactions inside an arsenic-rich microbial ecosystem.</title>
        <authorList>
            <person name="Bertin P.N."/>
            <person name="Heinrich-Salmeron A."/>
            <person name="Pelletier E."/>
            <person name="Goulhen-Chollet F."/>
            <person name="Arsene-Ploetze F."/>
            <person name="Gallien S."/>
            <person name="Calteau A."/>
            <person name="Vallenet D."/>
            <person name="Casiot C."/>
            <person name="Chane-Woon-Ming B."/>
            <person name="Giloteaux L."/>
            <person name="Barakat M."/>
            <person name="Bonnefoy V."/>
            <person name="Bruneel O."/>
            <person name="Chandler M."/>
            <person name="Cleiss J."/>
            <person name="Duran R."/>
            <person name="Elbaz-Poulichet F."/>
            <person name="Fonknechten N."/>
            <person name="Lauga B."/>
            <person name="Mornico D."/>
            <person name="Ortet P."/>
            <person name="Schaeffer C."/>
            <person name="Siguier P."/>
            <person name="Alexander Thil Smith A."/>
            <person name="Van Dorsselaer A."/>
            <person name="Weissenbach J."/>
            <person name="Medigue C."/>
            <person name="Le Paslier D."/>
        </authorList>
    </citation>
    <scope>NUCLEOTIDE SEQUENCE</scope>
</reference>
<organism evidence="9">
    <name type="scientific">mine drainage metagenome</name>
    <dbReference type="NCBI Taxonomy" id="410659"/>
    <lineage>
        <taxon>unclassified sequences</taxon>
        <taxon>metagenomes</taxon>
        <taxon>ecological metagenomes</taxon>
    </lineage>
</organism>
<keyword evidence="7 9" id="KW-0456">Lyase</keyword>
<accession>E6PG95</accession>
<protein>
    <recommendedName>
        <fullName evidence="2">3-hydroxyacyl-[acyl-carrier-protein] dehydratase</fullName>
        <ecNumber evidence="2">4.2.1.59</ecNumber>
    </recommendedName>
</protein>
<evidence type="ECO:0000256" key="4">
    <source>
        <dbReference type="ARBA" id="ARBA00022516"/>
    </source>
</evidence>
<comment type="caution">
    <text evidence="9">The sequence shown here is derived from an EMBL/GenBank/DDBJ whole genome shotgun (WGS) entry which is preliminary data.</text>
</comment>
<keyword evidence="6" id="KW-0443">Lipid metabolism</keyword>
<dbReference type="HAMAP" id="MF_00406">
    <property type="entry name" value="FabZ"/>
    <property type="match status" value="1"/>
</dbReference>
<evidence type="ECO:0000256" key="1">
    <source>
        <dbReference type="ARBA" id="ARBA00004496"/>
    </source>
</evidence>
<dbReference type="Gene3D" id="3.10.129.10">
    <property type="entry name" value="Hotdog Thioesterase"/>
    <property type="match status" value="1"/>
</dbReference>
<evidence type="ECO:0000256" key="5">
    <source>
        <dbReference type="ARBA" id="ARBA00022556"/>
    </source>
</evidence>
<evidence type="ECO:0000256" key="8">
    <source>
        <dbReference type="ARBA" id="ARBA00025049"/>
    </source>
</evidence>
<dbReference type="GO" id="GO:0019171">
    <property type="term" value="F:(3R)-hydroxyacyl-[acyl-carrier-protein] dehydratase activity"/>
    <property type="evidence" value="ECO:0007669"/>
    <property type="project" value="UniProtKB-EC"/>
</dbReference>
<dbReference type="EMBL" id="CABL01000009">
    <property type="protein sequence ID" value="CBH75483.1"/>
    <property type="molecule type" value="Genomic_DNA"/>
</dbReference>
<evidence type="ECO:0000256" key="2">
    <source>
        <dbReference type="ARBA" id="ARBA00013167"/>
    </source>
</evidence>
<dbReference type="PANTHER" id="PTHR30272:SF1">
    <property type="entry name" value="3-HYDROXYACYL-[ACYL-CARRIER-PROTEIN] DEHYDRATASE"/>
    <property type="match status" value="1"/>
</dbReference>
<gene>
    <name evidence="9" type="ORF">CARN1_0025</name>
</gene>
<sequence length="193" mass="21681">MRDRRGEERARIARSYVVALTRTLALQAALGGPYIVTNGMDIRQILEILPHRFPLLLIDRILELEPMVRARGYKNVTYNEPVFTGHFPSNPLLPGVYMLEAMAQLGGCVVMEPGEFARKTPYLAGIDHAKFRRPVIPGDRLMMEVRLTRHRRNIGWVEAEASVDGEYVCSAELMFSIAPDPRVYGAEASVLTA</sequence>
<dbReference type="GO" id="GO:0006633">
    <property type="term" value="P:fatty acid biosynthetic process"/>
    <property type="evidence" value="ECO:0007669"/>
    <property type="project" value="InterPro"/>
</dbReference>